<keyword evidence="2" id="KW-1185">Reference proteome</keyword>
<comment type="caution">
    <text evidence="1">The sequence shown here is derived from an EMBL/GenBank/DDBJ whole genome shotgun (WGS) entry which is preliminary data.</text>
</comment>
<gene>
    <name evidence="1" type="ORF">GCM10007301_26850</name>
</gene>
<dbReference type="EMBL" id="BMCT01000003">
    <property type="protein sequence ID" value="GGF65763.1"/>
    <property type="molecule type" value="Genomic_DNA"/>
</dbReference>
<protein>
    <submittedName>
        <fullName evidence="1">Uncharacterized protein</fullName>
    </submittedName>
</protein>
<dbReference type="Proteomes" id="UP000606044">
    <property type="component" value="Unassembled WGS sequence"/>
</dbReference>
<evidence type="ECO:0000313" key="2">
    <source>
        <dbReference type="Proteomes" id="UP000606044"/>
    </source>
</evidence>
<name>A0A917C020_9HYPH</name>
<proteinExistence type="predicted"/>
<organism evidence="1 2">
    <name type="scientific">Azorhizobium oxalatiphilum</name>
    <dbReference type="NCBI Taxonomy" id="980631"/>
    <lineage>
        <taxon>Bacteria</taxon>
        <taxon>Pseudomonadati</taxon>
        <taxon>Pseudomonadota</taxon>
        <taxon>Alphaproteobacteria</taxon>
        <taxon>Hyphomicrobiales</taxon>
        <taxon>Xanthobacteraceae</taxon>
        <taxon>Azorhizobium</taxon>
    </lineage>
</organism>
<dbReference type="AlphaFoldDB" id="A0A917C020"/>
<sequence length="223" mass="25139">MDVAFLEKNILLVDPKLQNPKKEKLNKDRTVYVELAWTNLSYTSLVRIKNVKSKSFCCFTSAPSQKSVPAKLVIVRPSTQKSEGAFKAYICPYSNDFVHAIVLERAADVMFTANMDGCTFGIGQPSPQGVVRVAHANAQGIESKSDTPDPQRREQVRMLKQEGTDQHIVDPYAYVDRAPFGHGHTAVTVGLRDPKSNRWSFYYQHHLHDHPAMRTLLKLVQVN</sequence>
<reference evidence="1" key="2">
    <citation type="submission" date="2020-09" db="EMBL/GenBank/DDBJ databases">
        <authorList>
            <person name="Sun Q."/>
            <person name="Sedlacek I."/>
        </authorList>
    </citation>
    <scope>NUCLEOTIDE SEQUENCE</scope>
    <source>
        <strain evidence="1">CCM 7897</strain>
    </source>
</reference>
<accession>A0A917C020</accession>
<reference evidence="1" key="1">
    <citation type="journal article" date="2014" name="Int. J. Syst. Evol. Microbiol.">
        <title>Complete genome sequence of Corynebacterium casei LMG S-19264T (=DSM 44701T), isolated from a smear-ripened cheese.</title>
        <authorList>
            <consortium name="US DOE Joint Genome Institute (JGI-PGF)"/>
            <person name="Walter F."/>
            <person name="Albersmeier A."/>
            <person name="Kalinowski J."/>
            <person name="Ruckert C."/>
        </authorList>
    </citation>
    <scope>NUCLEOTIDE SEQUENCE</scope>
    <source>
        <strain evidence="1">CCM 7897</strain>
    </source>
</reference>
<dbReference type="RefSeq" id="WP_188579297.1">
    <property type="nucleotide sequence ID" value="NZ_BMCT01000003.1"/>
</dbReference>
<evidence type="ECO:0000313" key="1">
    <source>
        <dbReference type="EMBL" id="GGF65763.1"/>
    </source>
</evidence>